<protein>
    <submittedName>
        <fullName evidence="2">Uncharacterized protein</fullName>
    </submittedName>
</protein>
<evidence type="ECO:0000256" key="1">
    <source>
        <dbReference type="SAM" id="MobiDB-lite"/>
    </source>
</evidence>
<feature type="region of interest" description="Disordered" evidence="1">
    <location>
        <begin position="38"/>
        <end position="67"/>
    </location>
</feature>
<accession>A0A0K0E7W4</accession>
<sequence length="67" mass="7595">MNYNSIDIEKFDGLIPRSGFKNPNEPLDTSLGAYISKSTNSQEKISSSMKKKLQKEQKKMKSLANKK</sequence>
<evidence type="ECO:0000313" key="2">
    <source>
        <dbReference type="WBParaSite" id="SSTP_0000559300.1"/>
    </source>
</evidence>
<reference evidence="2" key="1">
    <citation type="submission" date="2015-08" db="UniProtKB">
        <authorList>
            <consortium name="WormBaseParasite"/>
        </authorList>
    </citation>
    <scope>IDENTIFICATION</scope>
</reference>
<proteinExistence type="predicted"/>
<name>A0A0K0E7W4_STRER</name>
<organism evidence="2">
    <name type="scientific">Strongyloides stercoralis</name>
    <name type="common">Threadworm</name>
    <dbReference type="NCBI Taxonomy" id="6248"/>
    <lineage>
        <taxon>Eukaryota</taxon>
        <taxon>Metazoa</taxon>
        <taxon>Ecdysozoa</taxon>
        <taxon>Nematoda</taxon>
        <taxon>Chromadorea</taxon>
        <taxon>Rhabditida</taxon>
        <taxon>Tylenchina</taxon>
        <taxon>Panagrolaimomorpha</taxon>
        <taxon>Strongyloidoidea</taxon>
        <taxon>Strongyloididae</taxon>
        <taxon>Strongyloides</taxon>
    </lineage>
</organism>
<dbReference type="WBParaSite" id="SSTP_0000559300.1">
    <property type="protein sequence ID" value="SSTP_0000559300.1"/>
    <property type="gene ID" value="SSTP_0000559300"/>
</dbReference>
<dbReference type="AlphaFoldDB" id="A0A0K0E7W4"/>